<dbReference type="SUPFAM" id="SSF53335">
    <property type="entry name" value="S-adenosyl-L-methionine-dependent methyltransferases"/>
    <property type="match status" value="1"/>
</dbReference>
<dbReference type="STRING" id="331648.BST97_08940"/>
<dbReference type="PANTHER" id="PTHR10509">
    <property type="entry name" value="O-METHYLTRANSFERASE-RELATED"/>
    <property type="match status" value="1"/>
</dbReference>
<dbReference type="GO" id="GO:0008171">
    <property type="term" value="F:O-methyltransferase activity"/>
    <property type="evidence" value="ECO:0007669"/>
    <property type="project" value="InterPro"/>
</dbReference>
<evidence type="ECO:0000313" key="4">
    <source>
        <dbReference type="EMBL" id="ARN78114.1"/>
    </source>
</evidence>
<evidence type="ECO:0000256" key="3">
    <source>
        <dbReference type="ARBA" id="ARBA00022691"/>
    </source>
</evidence>
<dbReference type="GO" id="GO:0032259">
    <property type="term" value="P:methylation"/>
    <property type="evidence" value="ECO:0007669"/>
    <property type="project" value="UniProtKB-KW"/>
</dbReference>
<dbReference type="InterPro" id="IPR029063">
    <property type="entry name" value="SAM-dependent_MTases_sf"/>
</dbReference>
<evidence type="ECO:0000313" key="5">
    <source>
        <dbReference type="Proteomes" id="UP000193431"/>
    </source>
</evidence>
<gene>
    <name evidence="4" type="ORF">BST97_08940</name>
</gene>
<keyword evidence="1 4" id="KW-0489">Methyltransferase</keyword>
<evidence type="ECO:0000256" key="2">
    <source>
        <dbReference type="ARBA" id="ARBA00022679"/>
    </source>
</evidence>
<dbReference type="CDD" id="cd02440">
    <property type="entry name" value="AdoMet_MTases"/>
    <property type="match status" value="1"/>
</dbReference>
<evidence type="ECO:0000256" key="1">
    <source>
        <dbReference type="ARBA" id="ARBA00022603"/>
    </source>
</evidence>
<dbReference type="InterPro" id="IPR050362">
    <property type="entry name" value="Cation-dep_OMT"/>
</dbReference>
<dbReference type="OrthoDB" id="9799672at2"/>
<dbReference type="AlphaFoldDB" id="A0A1W6MKH1"/>
<dbReference type="RefSeq" id="WP_085766911.1">
    <property type="nucleotide sequence ID" value="NZ_CP019344.1"/>
</dbReference>
<dbReference type="Gene3D" id="3.40.50.150">
    <property type="entry name" value="Vaccinia Virus protein VP39"/>
    <property type="match status" value="1"/>
</dbReference>
<sequence>MHFLPQKIDDYIVTHSENEPQILKDLTRETYQKVLQPIMLSGSYQGRVLSMISHLVAPKRVLEIGTFTGYSALCLAEGMPDGSELITIDINEELEDLVERYFKRFRDPDSYRDTNNNTTLTQKIGDATQIIPELEGTFDLVFIDADKPNYVNYLDLIMDKVHSGSLIISDNVLWHGKVVEELDPKDKSTPILLEFNKRLKEDPRLQTVVLPIRDGLTLSRVV</sequence>
<accession>A0A1W6MKH1</accession>
<protein>
    <submittedName>
        <fullName evidence="4">Methyltransferase</fullName>
    </submittedName>
</protein>
<keyword evidence="3" id="KW-0949">S-adenosyl-L-methionine</keyword>
<keyword evidence="2 4" id="KW-0808">Transferase</keyword>
<dbReference type="PANTHER" id="PTHR10509:SF14">
    <property type="entry name" value="CAFFEOYL-COA O-METHYLTRANSFERASE 3-RELATED"/>
    <property type="match status" value="1"/>
</dbReference>
<dbReference type="Proteomes" id="UP000193431">
    <property type="component" value="Chromosome"/>
</dbReference>
<organism evidence="4 5">
    <name type="scientific">Nonlabens spongiae</name>
    <dbReference type="NCBI Taxonomy" id="331648"/>
    <lineage>
        <taxon>Bacteria</taxon>
        <taxon>Pseudomonadati</taxon>
        <taxon>Bacteroidota</taxon>
        <taxon>Flavobacteriia</taxon>
        <taxon>Flavobacteriales</taxon>
        <taxon>Flavobacteriaceae</taxon>
        <taxon>Nonlabens</taxon>
    </lineage>
</organism>
<dbReference type="EMBL" id="CP019344">
    <property type="protein sequence ID" value="ARN78114.1"/>
    <property type="molecule type" value="Genomic_DNA"/>
</dbReference>
<dbReference type="InterPro" id="IPR002935">
    <property type="entry name" value="SAM_O-MeTrfase"/>
</dbReference>
<keyword evidence="5" id="KW-1185">Reference proteome</keyword>
<dbReference type="PROSITE" id="PS51682">
    <property type="entry name" value="SAM_OMT_I"/>
    <property type="match status" value="1"/>
</dbReference>
<dbReference type="GO" id="GO:0008757">
    <property type="term" value="F:S-adenosylmethionine-dependent methyltransferase activity"/>
    <property type="evidence" value="ECO:0007669"/>
    <property type="project" value="TreeGrafter"/>
</dbReference>
<proteinExistence type="predicted"/>
<name>A0A1W6MKH1_9FLAO</name>
<reference evidence="4 5" key="1">
    <citation type="submission" date="2016-11" db="EMBL/GenBank/DDBJ databases">
        <title>Trade-off between light-utilization and light-protection in marine flavobacteria.</title>
        <authorList>
            <person name="Kumagai Y."/>
        </authorList>
    </citation>
    <scope>NUCLEOTIDE SEQUENCE [LARGE SCALE GENOMIC DNA]</scope>
    <source>
        <strain evidence="4 5">JCM 13191</strain>
    </source>
</reference>
<dbReference type="Pfam" id="PF01596">
    <property type="entry name" value="Methyltransf_3"/>
    <property type="match status" value="1"/>
</dbReference>